<dbReference type="Pfam" id="PF00005">
    <property type="entry name" value="ABC_tran"/>
    <property type="match status" value="1"/>
</dbReference>
<keyword evidence="7" id="KW-1185">Reference proteome</keyword>
<evidence type="ECO:0000313" key="6">
    <source>
        <dbReference type="EMBL" id="KRM33189.1"/>
    </source>
</evidence>
<protein>
    <submittedName>
        <fullName evidence="6">ABC transporter, ATP-binding protein</fullName>
    </submittedName>
</protein>
<organism evidence="6 7">
    <name type="scientific">Agrilactobacillus composti DSM 18527 = JCM 14202</name>
    <dbReference type="NCBI Taxonomy" id="1423734"/>
    <lineage>
        <taxon>Bacteria</taxon>
        <taxon>Bacillati</taxon>
        <taxon>Bacillota</taxon>
        <taxon>Bacilli</taxon>
        <taxon>Lactobacillales</taxon>
        <taxon>Lactobacillaceae</taxon>
        <taxon>Agrilactobacillus</taxon>
    </lineage>
</organism>
<gene>
    <name evidence="6" type="ORF">FC83_GL003272</name>
</gene>
<sequence length="303" mass="33413">MAQTIVKTEKLAKSFGSQSVLQDISMMLKEGDIYGFLGTNGAGKSTTMKLLLGLLKPDYGQIEIFGQPLANNRAQLLKNIGSLIEEPSFYPNLSGFENLNLIRNLLKLPAKNVAEVLRIVDLMPAKDKLVKNYSIGMKQRLGIALALVKFPKLLILDEPTNGLDPEGMHQMRELIKRLPAEYGITVLISSHLLSEMSQMAQTVGIIQSGHLIYQGSIDTLTGAHKYFLKTDNVTTAKKVITTYAGTNIAIDDDHTVTFNLKNSNETPKIIKALVQNDVNVYTLYGKKKSLEDVFLELTGGETK</sequence>
<dbReference type="InterPro" id="IPR003593">
    <property type="entry name" value="AAA+_ATPase"/>
</dbReference>
<dbReference type="PATRIC" id="fig|1423734.3.peg.3324"/>
<dbReference type="GO" id="GO:0016887">
    <property type="term" value="F:ATP hydrolysis activity"/>
    <property type="evidence" value="ECO:0007669"/>
    <property type="project" value="InterPro"/>
</dbReference>
<dbReference type="eggNOG" id="COG1131">
    <property type="taxonomic scope" value="Bacteria"/>
</dbReference>
<dbReference type="STRING" id="1423734.FC83_GL003272"/>
<dbReference type="Gene3D" id="3.40.50.300">
    <property type="entry name" value="P-loop containing nucleotide triphosphate hydrolases"/>
    <property type="match status" value="1"/>
</dbReference>
<dbReference type="EMBL" id="AZGA01000057">
    <property type="protein sequence ID" value="KRM33189.1"/>
    <property type="molecule type" value="Genomic_DNA"/>
</dbReference>
<comment type="caution">
    <text evidence="6">The sequence shown here is derived from an EMBL/GenBank/DDBJ whole genome shotgun (WGS) entry which is preliminary data.</text>
</comment>
<dbReference type="InterPro" id="IPR003439">
    <property type="entry name" value="ABC_transporter-like_ATP-bd"/>
</dbReference>
<name>X0PLV4_9LACO</name>
<comment type="similarity">
    <text evidence="1">Belongs to the ABC transporter superfamily.</text>
</comment>
<dbReference type="OrthoDB" id="9804819at2"/>
<evidence type="ECO:0000259" key="5">
    <source>
        <dbReference type="PROSITE" id="PS50893"/>
    </source>
</evidence>
<keyword evidence="4 6" id="KW-0067">ATP-binding</keyword>
<dbReference type="AlphaFoldDB" id="X0PLV4"/>
<accession>X0PLV4</accession>
<dbReference type="Proteomes" id="UP000051236">
    <property type="component" value="Unassembled WGS sequence"/>
</dbReference>
<dbReference type="PANTHER" id="PTHR43335">
    <property type="entry name" value="ABC TRANSPORTER, ATP-BINDING PROTEIN"/>
    <property type="match status" value="1"/>
</dbReference>
<dbReference type="InterPro" id="IPR027417">
    <property type="entry name" value="P-loop_NTPase"/>
</dbReference>
<evidence type="ECO:0000256" key="1">
    <source>
        <dbReference type="ARBA" id="ARBA00005417"/>
    </source>
</evidence>
<evidence type="ECO:0000256" key="2">
    <source>
        <dbReference type="ARBA" id="ARBA00022448"/>
    </source>
</evidence>
<proteinExistence type="inferred from homology"/>
<evidence type="ECO:0000256" key="4">
    <source>
        <dbReference type="ARBA" id="ARBA00022840"/>
    </source>
</evidence>
<dbReference type="RefSeq" id="WP_035450793.1">
    <property type="nucleotide sequence ID" value="NZ_AZGA01000057.1"/>
</dbReference>
<evidence type="ECO:0000313" key="7">
    <source>
        <dbReference type="Proteomes" id="UP000051236"/>
    </source>
</evidence>
<dbReference type="SMART" id="SM00382">
    <property type="entry name" value="AAA"/>
    <property type="match status" value="1"/>
</dbReference>
<evidence type="ECO:0000256" key="3">
    <source>
        <dbReference type="ARBA" id="ARBA00022741"/>
    </source>
</evidence>
<reference evidence="6 7" key="1">
    <citation type="journal article" date="2015" name="Genome Announc.">
        <title>Expanding the biotechnology potential of lactobacilli through comparative genomics of 213 strains and associated genera.</title>
        <authorList>
            <person name="Sun Z."/>
            <person name="Harris H.M."/>
            <person name="McCann A."/>
            <person name="Guo C."/>
            <person name="Argimon S."/>
            <person name="Zhang W."/>
            <person name="Yang X."/>
            <person name="Jeffery I.B."/>
            <person name="Cooney J.C."/>
            <person name="Kagawa T.F."/>
            <person name="Liu W."/>
            <person name="Song Y."/>
            <person name="Salvetti E."/>
            <person name="Wrobel A."/>
            <person name="Rasinkangas P."/>
            <person name="Parkhill J."/>
            <person name="Rea M.C."/>
            <person name="O'Sullivan O."/>
            <person name="Ritari J."/>
            <person name="Douillard F.P."/>
            <person name="Paul Ross R."/>
            <person name="Yang R."/>
            <person name="Briner A.E."/>
            <person name="Felis G.E."/>
            <person name="de Vos W.M."/>
            <person name="Barrangou R."/>
            <person name="Klaenhammer T.R."/>
            <person name="Caufield P.W."/>
            <person name="Cui Y."/>
            <person name="Zhang H."/>
            <person name="O'Toole P.W."/>
        </authorList>
    </citation>
    <scope>NUCLEOTIDE SEQUENCE [LARGE SCALE GENOMIC DNA]</scope>
    <source>
        <strain evidence="6 7">DSM 18527</strain>
    </source>
</reference>
<keyword evidence="3" id="KW-0547">Nucleotide-binding</keyword>
<keyword evidence="2" id="KW-0813">Transport</keyword>
<dbReference type="SUPFAM" id="SSF52540">
    <property type="entry name" value="P-loop containing nucleoside triphosphate hydrolases"/>
    <property type="match status" value="1"/>
</dbReference>
<dbReference type="PROSITE" id="PS50893">
    <property type="entry name" value="ABC_TRANSPORTER_2"/>
    <property type="match status" value="1"/>
</dbReference>
<dbReference type="PANTHER" id="PTHR43335:SF8">
    <property type="entry name" value="ABC TRANSPORTER, ATP-BINDING PROTEIN"/>
    <property type="match status" value="1"/>
</dbReference>
<dbReference type="GO" id="GO:0005524">
    <property type="term" value="F:ATP binding"/>
    <property type="evidence" value="ECO:0007669"/>
    <property type="project" value="UniProtKB-KW"/>
</dbReference>
<feature type="domain" description="ABC transporter" evidence="5">
    <location>
        <begin position="6"/>
        <end position="233"/>
    </location>
</feature>